<dbReference type="InterPro" id="IPR037654">
    <property type="entry name" value="Big1"/>
</dbReference>
<dbReference type="GO" id="GO:0006078">
    <property type="term" value="P:(1-&gt;6)-beta-D-glucan biosynthetic process"/>
    <property type="evidence" value="ECO:0007669"/>
    <property type="project" value="TreeGrafter"/>
</dbReference>
<evidence type="ECO:0000259" key="12">
    <source>
        <dbReference type="Pfam" id="PF20520"/>
    </source>
</evidence>
<evidence type="ECO:0000256" key="9">
    <source>
        <dbReference type="ARBA" id="ARBA00023316"/>
    </source>
</evidence>
<keyword evidence="4 10" id="KW-0812">Transmembrane</keyword>
<dbReference type="OrthoDB" id="9985059at2759"/>
<dbReference type="PANTHER" id="PTHR28285:SF1">
    <property type="entry name" value="PROTEIN BIG1"/>
    <property type="match status" value="1"/>
</dbReference>
<evidence type="ECO:0000256" key="5">
    <source>
        <dbReference type="ARBA" id="ARBA00022729"/>
    </source>
</evidence>
<accession>A0A0G2I345</accession>
<keyword evidence="7 10" id="KW-1133">Transmembrane helix</keyword>
<reference evidence="13 14" key="1">
    <citation type="submission" date="2015-05" db="EMBL/GenBank/DDBJ databases">
        <title>Distinctive expansion of gene families associated with plant cell wall degradation and secondary metabolism in the genomes of grapevine trunk pathogens.</title>
        <authorList>
            <person name="Lawrence D.P."/>
            <person name="Travadon R."/>
            <person name="Rolshausen P.E."/>
            <person name="Baumgartner K."/>
        </authorList>
    </citation>
    <scope>NUCLEOTIDE SEQUENCE [LARGE SCALE GENOMIC DNA]</scope>
    <source>
        <strain evidence="13">DA912</strain>
    </source>
</reference>
<name>A0A0G2I345_9PEZI</name>
<dbReference type="EMBL" id="LCUC01000207">
    <property type="protein sequence ID" value="KKY34410.1"/>
    <property type="molecule type" value="Genomic_DNA"/>
</dbReference>
<dbReference type="InterPro" id="IPR046756">
    <property type="entry name" value="VAS1/VOA1_TM"/>
</dbReference>
<evidence type="ECO:0000256" key="6">
    <source>
        <dbReference type="ARBA" id="ARBA00022824"/>
    </source>
</evidence>
<keyword evidence="9" id="KW-0961">Cell wall biogenesis/degradation</keyword>
<dbReference type="GO" id="GO:0009272">
    <property type="term" value="P:fungal-type cell wall biogenesis"/>
    <property type="evidence" value="ECO:0007669"/>
    <property type="project" value="TreeGrafter"/>
</dbReference>
<comment type="similarity">
    <text evidence="2">Belongs to the BIG1 family.</text>
</comment>
<evidence type="ECO:0000256" key="3">
    <source>
        <dbReference type="ARBA" id="ARBA00022089"/>
    </source>
</evidence>
<keyword evidence="8 10" id="KW-0472">Membrane</keyword>
<dbReference type="STRING" id="1214573.A0A0G2I345"/>
<dbReference type="AlphaFoldDB" id="A0A0G2I345"/>
<dbReference type="Proteomes" id="UP000034680">
    <property type="component" value="Unassembled WGS sequence"/>
</dbReference>
<evidence type="ECO:0000256" key="8">
    <source>
        <dbReference type="ARBA" id="ARBA00023136"/>
    </source>
</evidence>
<protein>
    <recommendedName>
        <fullName evidence="3">Protein BIG1</fullName>
    </recommendedName>
</protein>
<evidence type="ECO:0000256" key="11">
    <source>
        <dbReference type="SAM" id="SignalP"/>
    </source>
</evidence>
<sequence length="301" mass="32057">MRFSTTTISLLASTAAAFSDSSPLVLFSTSKLLIPAGETSQLQSTSRALHTTHDILASCPTSRYVLISQPNVHASDLRNPHSGVCHSANLCSAVDGQAVRGRYDVAEVIGDDISLDGLSNYIQAACAEQGKKDGLAVEGHRLEALPAQKGEARATKLAENGEHSSANVLQKHMTDRKADVEIGGILSDTQASGDDYTVIYFSSPHSSAVYKSEYVESAAIQMELKRQTGDIVEPRAGNASDRSAPLFVKYQFFTPGIFMGIVALIIMLSLLYVGLSAVASLEVSYGAFDKENGPAAQKKNN</sequence>
<feature type="transmembrane region" description="Helical" evidence="10">
    <location>
        <begin position="252"/>
        <end position="275"/>
    </location>
</feature>
<proteinExistence type="inferred from homology"/>
<evidence type="ECO:0000256" key="1">
    <source>
        <dbReference type="ARBA" id="ARBA00004115"/>
    </source>
</evidence>
<dbReference type="PANTHER" id="PTHR28285">
    <property type="entry name" value="PROTEIN BIG1"/>
    <property type="match status" value="1"/>
</dbReference>
<keyword evidence="6" id="KW-0256">Endoplasmic reticulum</keyword>
<keyword evidence="5 11" id="KW-0732">Signal</keyword>
<evidence type="ECO:0000256" key="4">
    <source>
        <dbReference type="ARBA" id="ARBA00022692"/>
    </source>
</evidence>
<evidence type="ECO:0000313" key="14">
    <source>
        <dbReference type="Proteomes" id="UP000034680"/>
    </source>
</evidence>
<evidence type="ECO:0000256" key="10">
    <source>
        <dbReference type="SAM" id="Phobius"/>
    </source>
</evidence>
<feature type="domain" description="V-type proton ATPase subunit S1/VOA1 transmembrane" evidence="12">
    <location>
        <begin position="251"/>
        <end position="290"/>
    </location>
</feature>
<gene>
    <name evidence="13" type="ORF">UCDDA912_g05659</name>
</gene>
<evidence type="ECO:0000313" key="13">
    <source>
        <dbReference type="EMBL" id="KKY34410.1"/>
    </source>
</evidence>
<feature type="signal peptide" evidence="11">
    <location>
        <begin position="1"/>
        <end position="17"/>
    </location>
</feature>
<evidence type="ECO:0000256" key="7">
    <source>
        <dbReference type="ARBA" id="ARBA00022989"/>
    </source>
</evidence>
<organism evidence="13 14">
    <name type="scientific">Diaporthe ampelina</name>
    <dbReference type="NCBI Taxonomy" id="1214573"/>
    <lineage>
        <taxon>Eukaryota</taxon>
        <taxon>Fungi</taxon>
        <taxon>Dikarya</taxon>
        <taxon>Ascomycota</taxon>
        <taxon>Pezizomycotina</taxon>
        <taxon>Sordariomycetes</taxon>
        <taxon>Sordariomycetidae</taxon>
        <taxon>Diaporthales</taxon>
        <taxon>Diaporthaceae</taxon>
        <taxon>Diaporthe</taxon>
    </lineage>
</organism>
<reference evidence="13 14" key="2">
    <citation type="submission" date="2015-05" db="EMBL/GenBank/DDBJ databases">
        <authorList>
            <person name="Morales-Cruz A."/>
            <person name="Amrine K.C."/>
            <person name="Cantu D."/>
        </authorList>
    </citation>
    <scope>NUCLEOTIDE SEQUENCE [LARGE SCALE GENOMIC DNA]</scope>
    <source>
        <strain evidence="13">DA912</strain>
    </source>
</reference>
<evidence type="ECO:0000256" key="2">
    <source>
        <dbReference type="ARBA" id="ARBA00008203"/>
    </source>
</evidence>
<dbReference type="GO" id="GO:0005789">
    <property type="term" value="C:endoplasmic reticulum membrane"/>
    <property type="evidence" value="ECO:0007669"/>
    <property type="project" value="UniProtKB-SubCell"/>
</dbReference>
<dbReference type="GO" id="GO:0071555">
    <property type="term" value="P:cell wall organization"/>
    <property type="evidence" value="ECO:0007669"/>
    <property type="project" value="UniProtKB-KW"/>
</dbReference>
<comment type="subcellular location">
    <subcellularLocation>
        <location evidence="1">Endoplasmic reticulum membrane</location>
        <topology evidence="1">Single-pass type I membrane protein</topology>
    </subcellularLocation>
</comment>
<keyword evidence="14" id="KW-1185">Reference proteome</keyword>
<feature type="chain" id="PRO_5002545714" description="Protein BIG1" evidence="11">
    <location>
        <begin position="18"/>
        <end position="301"/>
    </location>
</feature>
<dbReference type="Pfam" id="PF20520">
    <property type="entry name" value="Ac45-VOA1_TM"/>
    <property type="match status" value="1"/>
</dbReference>
<comment type="caution">
    <text evidence="13">The sequence shown here is derived from an EMBL/GenBank/DDBJ whole genome shotgun (WGS) entry which is preliminary data.</text>
</comment>